<evidence type="ECO:0000259" key="15">
    <source>
        <dbReference type="PROSITE" id="PS50081"/>
    </source>
</evidence>
<keyword evidence="10" id="KW-0472">Membrane</keyword>
<feature type="region of interest" description="Disordered" evidence="13">
    <location>
        <begin position="43"/>
        <end position="134"/>
    </location>
</feature>
<evidence type="ECO:0000256" key="4">
    <source>
        <dbReference type="ARBA" id="ARBA00022475"/>
    </source>
</evidence>
<dbReference type="AlphaFoldDB" id="A0A836EH65"/>
<evidence type="ECO:0000256" key="12">
    <source>
        <dbReference type="SAM" id="Coils"/>
    </source>
</evidence>
<proteinExistence type="predicted"/>
<accession>A0A836EH65</accession>
<dbReference type="Pfam" id="PF00018">
    <property type="entry name" value="SH3_1"/>
    <property type="match status" value="1"/>
</dbReference>
<reference evidence="16" key="1">
    <citation type="submission" date="2020-02" db="EMBL/GenBank/DDBJ databases">
        <title>Relaxed selection underlies rapid genomic changes in the transitions from sociality to social parasitism in ants.</title>
        <authorList>
            <person name="Bi X."/>
        </authorList>
    </citation>
    <scope>NUCLEOTIDE SEQUENCE</scope>
    <source>
        <strain evidence="16">BGI-DK2013a</strain>
        <tissue evidence="16">Whole body</tissue>
    </source>
</reference>
<comment type="subcellular location">
    <subcellularLocation>
        <location evidence="1">Cell membrane</location>
        <location evidence="1">Sarcolemma</location>
        <topology evidence="1">Peripheral membrane protein</topology>
        <orientation evidence="1">Cytoplasmic side</orientation>
    </subcellularLocation>
    <subcellularLocation>
        <location evidence="2">Cytoplasm</location>
    </subcellularLocation>
</comment>
<dbReference type="SMART" id="SM00326">
    <property type="entry name" value="SH3"/>
    <property type="match status" value="1"/>
</dbReference>
<evidence type="ECO:0000256" key="11">
    <source>
        <dbReference type="PROSITE-ProRule" id="PRU00192"/>
    </source>
</evidence>
<dbReference type="Gene3D" id="1.20.1270.60">
    <property type="entry name" value="Arfaptin homology (AH) domain/BAR domain"/>
    <property type="match status" value="1"/>
</dbReference>
<dbReference type="InterPro" id="IPR059031">
    <property type="entry name" value="SH3_20"/>
</dbReference>
<dbReference type="GO" id="GO:1903078">
    <property type="term" value="P:positive regulation of protein localization to plasma membrane"/>
    <property type="evidence" value="ECO:0007669"/>
    <property type="project" value="TreeGrafter"/>
</dbReference>
<dbReference type="GO" id="GO:0008270">
    <property type="term" value="F:zinc ion binding"/>
    <property type="evidence" value="ECO:0007669"/>
    <property type="project" value="UniProtKB-KW"/>
</dbReference>
<feature type="domain" description="SH3" evidence="14">
    <location>
        <begin position="871"/>
        <end position="931"/>
    </location>
</feature>
<evidence type="ECO:0000256" key="3">
    <source>
        <dbReference type="ARBA" id="ARBA00022443"/>
    </source>
</evidence>
<dbReference type="GO" id="GO:0003009">
    <property type="term" value="P:skeletal muscle contraction"/>
    <property type="evidence" value="ECO:0007669"/>
    <property type="project" value="TreeGrafter"/>
</dbReference>
<dbReference type="PANTHER" id="PTHR15135">
    <property type="entry name" value="STAC"/>
    <property type="match status" value="1"/>
</dbReference>
<feature type="compositionally biased region" description="Polar residues" evidence="13">
    <location>
        <begin position="803"/>
        <end position="816"/>
    </location>
</feature>
<evidence type="ECO:0000256" key="8">
    <source>
        <dbReference type="ARBA" id="ARBA00022771"/>
    </source>
</evidence>
<feature type="region of interest" description="Disordered" evidence="13">
    <location>
        <begin position="713"/>
        <end position="821"/>
    </location>
</feature>
<dbReference type="PROSITE" id="PS00479">
    <property type="entry name" value="ZF_DAG_PE_1"/>
    <property type="match status" value="1"/>
</dbReference>
<dbReference type="SMART" id="SM00109">
    <property type="entry name" value="C1"/>
    <property type="match status" value="1"/>
</dbReference>
<feature type="compositionally biased region" description="Basic and acidic residues" evidence="13">
    <location>
        <begin position="93"/>
        <end position="107"/>
    </location>
</feature>
<evidence type="ECO:0000256" key="1">
    <source>
        <dbReference type="ARBA" id="ARBA00004278"/>
    </source>
</evidence>
<feature type="non-terminal residue" evidence="16">
    <location>
        <position position="1"/>
    </location>
</feature>
<keyword evidence="12" id="KW-0175">Coiled coil</keyword>
<dbReference type="SUPFAM" id="SSF50044">
    <property type="entry name" value="SH3-domain"/>
    <property type="match status" value="1"/>
</dbReference>
<dbReference type="Pfam" id="PF00130">
    <property type="entry name" value="C1_1"/>
    <property type="match status" value="1"/>
</dbReference>
<feature type="compositionally biased region" description="Low complexity" evidence="13">
    <location>
        <begin position="729"/>
        <end position="755"/>
    </location>
</feature>
<dbReference type="PRINTS" id="PR00452">
    <property type="entry name" value="SH3DOMAIN"/>
</dbReference>
<dbReference type="GO" id="GO:0005737">
    <property type="term" value="C:cytoplasm"/>
    <property type="evidence" value="ECO:0007669"/>
    <property type="project" value="UniProtKB-SubCell"/>
</dbReference>
<dbReference type="PROSITE" id="PS50081">
    <property type="entry name" value="ZF_DAG_PE_2"/>
    <property type="match status" value="1"/>
</dbReference>
<dbReference type="InterPro" id="IPR039688">
    <property type="entry name" value="STAC1/2/3"/>
</dbReference>
<dbReference type="FunFam" id="2.30.30.40:FF:000221">
    <property type="entry name" value="SH3 and cysteine-rich domain-containing protein 2"/>
    <property type="match status" value="1"/>
</dbReference>
<dbReference type="InterPro" id="IPR046349">
    <property type="entry name" value="C1-like_sf"/>
</dbReference>
<dbReference type="GO" id="GO:0042383">
    <property type="term" value="C:sarcolemma"/>
    <property type="evidence" value="ECO:0007669"/>
    <property type="project" value="UniProtKB-SubCell"/>
</dbReference>
<dbReference type="CDD" id="cd20817">
    <property type="entry name" value="C1_Stac"/>
    <property type="match status" value="1"/>
</dbReference>
<feature type="non-terminal residue" evidence="16">
    <location>
        <position position="1001"/>
    </location>
</feature>
<keyword evidence="17" id="KW-1185">Reference proteome</keyword>
<evidence type="ECO:0000256" key="2">
    <source>
        <dbReference type="ARBA" id="ARBA00004496"/>
    </source>
</evidence>
<dbReference type="PROSITE" id="PS50002">
    <property type="entry name" value="SH3"/>
    <property type="match status" value="1"/>
</dbReference>
<dbReference type="Pfam" id="PF26085">
    <property type="entry name" value="SH3_20"/>
    <property type="match status" value="1"/>
</dbReference>
<feature type="compositionally biased region" description="Basic and acidic residues" evidence="13">
    <location>
        <begin position="63"/>
        <end position="74"/>
    </location>
</feature>
<dbReference type="SUPFAM" id="SSF103657">
    <property type="entry name" value="BAR/IMD domain-like"/>
    <property type="match status" value="1"/>
</dbReference>
<dbReference type="Proteomes" id="UP000667349">
    <property type="component" value="Unassembled WGS sequence"/>
</dbReference>
<dbReference type="SUPFAM" id="SSF57889">
    <property type="entry name" value="Cysteine-rich domain"/>
    <property type="match status" value="1"/>
</dbReference>
<organism evidence="16 17">
    <name type="scientific">Acromyrmex insinuator</name>
    <dbReference type="NCBI Taxonomy" id="230686"/>
    <lineage>
        <taxon>Eukaryota</taxon>
        <taxon>Metazoa</taxon>
        <taxon>Ecdysozoa</taxon>
        <taxon>Arthropoda</taxon>
        <taxon>Hexapoda</taxon>
        <taxon>Insecta</taxon>
        <taxon>Pterygota</taxon>
        <taxon>Neoptera</taxon>
        <taxon>Endopterygota</taxon>
        <taxon>Hymenoptera</taxon>
        <taxon>Apocrita</taxon>
        <taxon>Aculeata</taxon>
        <taxon>Formicoidea</taxon>
        <taxon>Formicidae</taxon>
        <taxon>Myrmicinae</taxon>
        <taxon>Acromyrmex</taxon>
    </lineage>
</organism>
<dbReference type="InterPro" id="IPR001452">
    <property type="entry name" value="SH3_domain"/>
</dbReference>
<dbReference type="InterPro" id="IPR027267">
    <property type="entry name" value="AH/BAR_dom_sf"/>
</dbReference>
<sequence>MYVFYPADELLRIYENPIRESVSLTVNDAAVNGDYEEINQQYYQQQQQQSQPHQQQRIIITNDVRKRKEKKRETSQTAGSRRQIVRNGDGDGDAGKKEGRRNEEQHTRTMQSNRATGSEEAANHPLKDLTQPSLNEPLKQHNGVALKLIQTVSEFAQELGAAMESHSANVRRLVDEFRGRSGDSRIDVGGMRRVWESLLRQVEADAASHLDLAAVLQQQLSRPTLEASFHRKLQSRKVFAHRDAYEQVVSKTEEKLQRARLDYKRAYAALLTNEAGGGAEQELKRAYLESHNAYILQLRATNAITERYQCHCLPGLLGEIAEVYEELCGLACKCVAGISDAAGERSGEQAKRYQIVAKEAQAVIPSNDLQTLARNLSVNATPRKPPRRLYVAPAPPEQIPMEKISQIPTLRDELVPTGASTLPLMEDLKHEYDSLNQEIGRLQDSLDALVRMQRKSAESNLYTKVAELQEDISLKRLDLGVAQLRLAAVQAQKELFGGGEVGQPDGMTSRKMSNGSTGSPKLKWLKAFKSLKTSSPTTPPLSDKYCFANARLIKRKAGNHVPRSFHRRRHVQNTYETVIIARSQGNTRTSTFAKPEESVNKEDCFHRKSLESEGGHTWREYTYRKITPCDACGQVLRGHSRQGVRCRGCKANAHTDCINMVQPALCPSLAPKKGGGIPLLRRQKTQVTTDEVPASSEHNVDAIYQVLKQAGEIRGNSTNSPPTPPTAEHPPSGAAPSSARASSHPCSSSTSAPHSPQRRRERLNLRMKSLSLDSPEGTAHVRRPRDYYAAGARETTPPRHSDSGSINRLSPCSPGQSHGMHKHVRNAIRMSSMELPDDNEKSYSSASTSPCPSPHTNNQNHLNPPGKRVLPPNNLYVVLYNFEARHPDELDLKAGYKITVIDKSEKDWWKGKCLGGRIGYFPSAYVMRVESGQRTLQVTRNLQLADQTLLRDQIVIQVGEEMDGVAMVRCAADVRSADHTGKEGDVLYKEILCPLKYLQEV</sequence>
<keyword evidence="7" id="KW-0677">Repeat</keyword>
<evidence type="ECO:0000259" key="14">
    <source>
        <dbReference type="PROSITE" id="PS50002"/>
    </source>
</evidence>
<keyword evidence="9" id="KW-0862">Zinc</keyword>
<comment type="caution">
    <text evidence="16">The sequence shown here is derived from an EMBL/GenBank/DDBJ whole genome shotgun (WGS) entry which is preliminary data.</text>
</comment>
<evidence type="ECO:0000256" key="7">
    <source>
        <dbReference type="ARBA" id="ARBA00022737"/>
    </source>
</evidence>
<dbReference type="Gene3D" id="3.30.60.20">
    <property type="match status" value="1"/>
</dbReference>
<feature type="domain" description="Phorbol-ester/DAG-type" evidence="15">
    <location>
        <begin position="615"/>
        <end position="666"/>
    </location>
</feature>
<dbReference type="PANTHER" id="PTHR15135:SF7">
    <property type="entry name" value="STAC-LIKE, ISOFORM J"/>
    <property type="match status" value="1"/>
</dbReference>
<keyword evidence="4" id="KW-1003">Cell membrane</keyword>
<feature type="region of interest" description="Disordered" evidence="13">
    <location>
        <begin position="836"/>
        <end position="868"/>
    </location>
</feature>
<evidence type="ECO:0000313" key="17">
    <source>
        <dbReference type="Proteomes" id="UP000667349"/>
    </source>
</evidence>
<keyword evidence="3 11" id="KW-0728">SH3 domain</keyword>
<evidence type="ECO:0000313" key="16">
    <source>
        <dbReference type="EMBL" id="KAG5312615.1"/>
    </source>
</evidence>
<dbReference type="InterPro" id="IPR002219">
    <property type="entry name" value="PKC_DAG/PE"/>
</dbReference>
<name>A0A836EH65_9HYME</name>
<evidence type="ECO:0000256" key="6">
    <source>
        <dbReference type="ARBA" id="ARBA00022723"/>
    </source>
</evidence>
<keyword evidence="8" id="KW-0863">Zinc-finger</keyword>
<evidence type="ECO:0000256" key="10">
    <source>
        <dbReference type="ARBA" id="ARBA00023136"/>
    </source>
</evidence>
<evidence type="ECO:0000256" key="5">
    <source>
        <dbReference type="ARBA" id="ARBA00022490"/>
    </source>
</evidence>
<gene>
    <name evidence="16" type="primary">Stac3</name>
    <name evidence="16" type="ORF">G6Z75_0009595</name>
</gene>
<feature type="compositionally biased region" description="Low complexity" evidence="13">
    <location>
        <begin position="43"/>
        <end position="56"/>
    </location>
</feature>
<dbReference type="Gene3D" id="2.30.30.40">
    <property type="entry name" value="SH3 Domains"/>
    <property type="match status" value="1"/>
</dbReference>
<protein>
    <submittedName>
        <fullName evidence="16">STAC3 protein</fullName>
    </submittedName>
</protein>
<evidence type="ECO:0000256" key="9">
    <source>
        <dbReference type="ARBA" id="ARBA00022833"/>
    </source>
</evidence>
<keyword evidence="5" id="KW-0963">Cytoplasm</keyword>
<feature type="coiled-coil region" evidence="12">
    <location>
        <begin position="425"/>
        <end position="452"/>
    </location>
</feature>
<feature type="coiled-coil region" evidence="12">
    <location>
        <begin position="242"/>
        <end position="269"/>
    </location>
</feature>
<evidence type="ECO:0000256" key="13">
    <source>
        <dbReference type="SAM" id="MobiDB-lite"/>
    </source>
</evidence>
<dbReference type="CDD" id="cd00174">
    <property type="entry name" value="SH3"/>
    <property type="match status" value="1"/>
</dbReference>
<keyword evidence="6" id="KW-0479">Metal-binding</keyword>
<dbReference type="EMBL" id="JAANHZ010000312">
    <property type="protein sequence ID" value="KAG5312615.1"/>
    <property type="molecule type" value="Genomic_DNA"/>
</dbReference>
<dbReference type="InterPro" id="IPR036028">
    <property type="entry name" value="SH3-like_dom_sf"/>
</dbReference>